<evidence type="ECO:0000259" key="2">
    <source>
        <dbReference type="Pfam" id="PF00144"/>
    </source>
</evidence>
<organism evidence="3">
    <name type="scientific">Candidatus Fermentithermobacillus carboniphilus</name>
    <dbReference type="NCBI Taxonomy" id="3085328"/>
    <lineage>
        <taxon>Bacteria</taxon>
        <taxon>Bacillati</taxon>
        <taxon>Bacillota</taxon>
        <taxon>Candidatus Fermentithermobacillia</taxon>
        <taxon>Candidatus Fermentithermobacillales</taxon>
        <taxon>Candidatus Fermentithermobacillaceae</taxon>
        <taxon>Candidatus Fermentithermobacillus</taxon>
    </lineage>
</organism>
<name>A0AAT9LAK5_9FIRM</name>
<evidence type="ECO:0000256" key="1">
    <source>
        <dbReference type="SAM" id="MobiDB-lite"/>
    </source>
</evidence>
<dbReference type="PANTHER" id="PTHR46825">
    <property type="entry name" value="D-ALANYL-D-ALANINE-CARBOXYPEPTIDASE/ENDOPEPTIDASE AMPH"/>
    <property type="match status" value="1"/>
</dbReference>
<sequence length="474" mass="52324">MSENVTGAEFNVPVFEEFVKSLIEEHNAPGLAVGVISGGNVIYCRGFGYRDLDKKLPVTENTVFGIASVSKSFTALGILQLSEKGLVSIEHPVKRYLPEFGLPDPAMADRVTIHNFLTHTSGIPPLPSLDYAIIESTPPDEKDKKELESEGVPEKRPSMKTPEDLMKFIATHEYKLLGVPGQYLSYSNDAYGLLGTIIERVSGKDYETYLRENILDPLEMDHTTTLLRKVKGFPDVTELYYKDREDKLCTTKNWQEAPALTACGFLRSNVKDLLKYVQMYLGRGVYAGRRIASGDSISRMITPYYPYVRDSWYGYGFSVRPAYGPGVTLVQHSGLLRGVASNLGFVPEKGIGAVVLCNLSGFPSSKVWLGAVNLLLGLPVDHPITEAATVEIPESRMARISGRYKSGEGADIKISIQGKELVAEIDSKTYPLRMTGPDTAVVTIKGVDSHLRFLFDPDGKVWAMGYGSRIIYRA</sequence>
<proteinExistence type="predicted"/>
<feature type="compositionally biased region" description="Basic and acidic residues" evidence="1">
    <location>
        <begin position="139"/>
        <end position="160"/>
    </location>
</feature>
<dbReference type="Pfam" id="PF00144">
    <property type="entry name" value="Beta-lactamase"/>
    <property type="match status" value="1"/>
</dbReference>
<reference evidence="3" key="2">
    <citation type="journal article" date="2023" name="Biology">
        <title>Prokaryotic Life Associated with Coal-Fire Gas Vents Revealed by Metagenomics.</title>
        <authorList>
            <person name="Kadnikov V.V."/>
            <person name="Mardanov A.V."/>
            <person name="Beletsky A.V."/>
            <person name="Karnachuk O.V."/>
            <person name="Ravin N.V."/>
        </authorList>
    </citation>
    <scope>NUCLEOTIDE SEQUENCE</scope>
    <source>
        <strain evidence="3">Bu02</strain>
    </source>
</reference>
<protein>
    <submittedName>
        <fullName evidence="3">Beta-lactamase family protein</fullName>
    </submittedName>
</protein>
<dbReference type="KEGG" id="fcz:IMF26_08730"/>
<dbReference type="PANTHER" id="PTHR46825:SF9">
    <property type="entry name" value="BETA-LACTAMASE-RELATED DOMAIN-CONTAINING PROTEIN"/>
    <property type="match status" value="1"/>
</dbReference>
<dbReference type="SUPFAM" id="SSF56601">
    <property type="entry name" value="beta-lactamase/transpeptidase-like"/>
    <property type="match status" value="1"/>
</dbReference>
<dbReference type="EMBL" id="CP062796">
    <property type="protein sequence ID" value="QUL98127.1"/>
    <property type="molecule type" value="Genomic_DNA"/>
</dbReference>
<reference evidence="3" key="1">
    <citation type="submission" date="2020-10" db="EMBL/GenBank/DDBJ databases">
        <authorList>
            <person name="Kadnikov V."/>
            <person name="Beletsky A.V."/>
            <person name="Mardanov A.V."/>
            <person name="Karnachuk O.V."/>
            <person name="Ravin N.V."/>
        </authorList>
    </citation>
    <scope>NUCLEOTIDE SEQUENCE</scope>
    <source>
        <strain evidence="3">Bu02</strain>
    </source>
</reference>
<feature type="domain" description="Beta-lactamase-related" evidence="2">
    <location>
        <begin position="16"/>
        <end position="362"/>
    </location>
</feature>
<dbReference type="InterPro" id="IPR001466">
    <property type="entry name" value="Beta-lactam-related"/>
</dbReference>
<dbReference type="Gene3D" id="3.40.710.10">
    <property type="entry name" value="DD-peptidase/beta-lactamase superfamily"/>
    <property type="match status" value="1"/>
</dbReference>
<evidence type="ECO:0000313" key="3">
    <source>
        <dbReference type="EMBL" id="QUL98127.1"/>
    </source>
</evidence>
<dbReference type="InterPro" id="IPR012338">
    <property type="entry name" value="Beta-lactam/transpept-like"/>
</dbReference>
<feature type="region of interest" description="Disordered" evidence="1">
    <location>
        <begin position="137"/>
        <end position="160"/>
    </location>
</feature>
<accession>A0AAT9LAK5</accession>
<dbReference type="AlphaFoldDB" id="A0AAT9LAK5"/>
<dbReference type="InterPro" id="IPR050491">
    <property type="entry name" value="AmpC-like"/>
</dbReference>
<gene>
    <name evidence="3" type="ORF">IMF26_08730</name>
</gene>